<dbReference type="AlphaFoldDB" id="A0A7X6LZL4"/>
<dbReference type="EMBL" id="JAAXPE010000019">
    <property type="protein sequence ID" value="NKY87549.1"/>
    <property type="molecule type" value="Genomic_DNA"/>
</dbReference>
<name>A0A7X6LZL4_9NOCA</name>
<dbReference type="Pfam" id="PF19054">
    <property type="entry name" value="DUF5753"/>
    <property type="match status" value="1"/>
</dbReference>
<dbReference type="RefSeq" id="WP_040723728.1">
    <property type="nucleotide sequence ID" value="NZ_CAWPHS010000011.1"/>
</dbReference>
<organism evidence="2 3">
    <name type="scientific">Nocardia veterana</name>
    <dbReference type="NCBI Taxonomy" id="132249"/>
    <lineage>
        <taxon>Bacteria</taxon>
        <taxon>Bacillati</taxon>
        <taxon>Actinomycetota</taxon>
        <taxon>Actinomycetes</taxon>
        <taxon>Mycobacteriales</taxon>
        <taxon>Nocardiaceae</taxon>
        <taxon>Nocardia</taxon>
    </lineage>
</organism>
<keyword evidence="3" id="KW-1185">Reference proteome</keyword>
<comment type="caution">
    <text evidence="2">The sequence shown here is derived from an EMBL/GenBank/DDBJ whole genome shotgun (WGS) entry which is preliminary data.</text>
</comment>
<evidence type="ECO:0000313" key="3">
    <source>
        <dbReference type="Proteomes" id="UP000523447"/>
    </source>
</evidence>
<reference evidence="2 3" key="1">
    <citation type="submission" date="2020-04" db="EMBL/GenBank/DDBJ databases">
        <title>MicrobeNet Type strains.</title>
        <authorList>
            <person name="Nicholson A.C."/>
        </authorList>
    </citation>
    <scope>NUCLEOTIDE SEQUENCE [LARGE SCALE GENOMIC DNA]</scope>
    <source>
        <strain evidence="2 3">DSM 44445</strain>
    </source>
</reference>
<dbReference type="InterPro" id="IPR043917">
    <property type="entry name" value="DUF5753"/>
</dbReference>
<evidence type="ECO:0000313" key="2">
    <source>
        <dbReference type="EMBL" id="NKY87549.1"/>
    </source>
</evidence>
<sequence length="204" mass="22218">MYTSFHVTAEDGLSDLQHSLIDLEKATTVQRDYSPHIVHGLLQTSAYARAILSTVIALLQIRDDTDATVAKRLARQRVLDAPGKQFRLLMGEEALLRTVGSAEIMAEQIGVLLDILTARDNVEIGIVPVSAPFVSTAGGFILSDDRYLDVETVTGLVRVTDEPDIATAARHFDAIAAVAAYGHDARVILQRAQATHARLRHDLP</sequence>
<feature type="domain" description="DUF5753" evidence="1">
    <location>
        <begin position="19"/>
        <end position="191"/>
    </location>
</feature>
<proteinExistence type="predicted"/>
<evidence type="ECO:0000259" key="1">
    <source>
        <dbReference type="Pfam" id="PF19054"/>
    </source>
</evidence>
<accession>A0A7X6LZL4</accession>
<protein>
    <recommendedName>
        <fullName evidence="1">DUF5753 domain-containing protein</fullName>
    </recommendedName>
</protein>
<gene>
    <name evidence="2" type="ORF">HGA07_18160</name>
</gene>
<dbReference type="Proteomes" id="UP000523447">
    <property type="component" value="Unassembled WGS sequence"/>
</dbReference>